<protein>
    <recommendedName>
        <fullName evidence="2">Antitoxin</fullName>
    </recommendedName>
</protein>
<comment type="similarity">
    <text evidence="1 2">Belongs to the phD/YefM antitoxin family.</text>
</comment>
<name>A0ABV9CJR6_9ACTN</name>
<dbReference type="NCBIfam" id="TIGR01552">
    <property type="entry name" value="phd_fam"/>
    <property type="match status" value="1"/>
</dbReference>
<evidence type="ECO:0000313" key="3">
    <source>
        <dbReference type="EMBL" id="MFC4533469.1"/>
    </source>
</evidence>
<dbReference type="EMBL" id="JBHSFP010000015">
    <property type="protein sequence ID" value="MFC4533469.1"/>
    <property type="molecule type" value="Genomic_DNA"/>
</dbReference>
<evidence type="ECO:0000256" key="1">
    <source>
        <dbReference type="ARBA" id="ARBA00009981"/>
    </source>
</evidence>
<dbReference type="InterPro" id="IPR036165">
    <property type="entry name" value="YefM-like_sf"/>
</dbReference>
<reference evidence="4" key="1">
    <citation type="journal article" date="2019" name="Int. J. Syst. Evol. Microbiol.">
        <title>The Global Catalogue of Microorganisms (GCM) 10K type strain sequencing project: providing services to taxonomists for standard genome sequencing and annotation.</title>
        <authorList>
            <consortium name="The Broad Institute Genomics Platform"/>
            <consortium name="The Broad Institute Genome Sequencing Center for Infectious Disease"/>
            <person name="Wu L."/>
            <person name="Ma J."/>
        </authorList>
    </citation>
    <scope>NUCLEOTIDE SEQUENCE [LARGE SCALE GENOMIC DNA]</scope>
    <source>
        <strain evidence="4">CGMCC 4.7132</strain>
    </source>
</reference>
<dbReference type="PANTHER" id="PTHR33713:SF9">
    <property type="entry name" value="ANTITOXIN"/>
    <property type="match status" value="1"/>
</dbReference>
<proteinExistence type="inferred from homology"/>
<gene>
    <name evidence="3" type="ORF">ACFO60_22090</name>
</gene>
<dbReference type="RefSeq" id="WP_380842972.1">
    <property type="nucleotide sequence ID" value="NZ_JBHSFP010000015.1"/>
</dbReference>
<dbReference type="InterPro" id="IPR051405">
    <property type="entry name" value="phD/YefM_antitoxin"/>
</dbReference>
<organism evidence="3 4">
    <name type="scientific">Sphaerisporangium dianthi</name>
    <dbReference type="NCBI Taxonomy" id="1436120"/>
    <lineage>
        <taxon>Bacteria</taxon>
        <taxon>Bacillati</taxon>
        <taxon>Actinomycetota</taxon>
        <taxon>Actinomycetes</taxon>
        <taxon>Streptosporangiales</taxon>
        <taxon>Streptosporangiaceae</taxon>
        <taxon>Sphaerisporangium</taxon>
    </lineage>
</organism>
<evidence type="ECO:0000313" key="4">
    <source>
        <dbReference type="Proteomes" id="UP001596004"/>
    </source>
</evidence>
<sequence>MAQWQLQEAKQRFSEVIRQAHDEGPQVVTRHGEEVAVIIDIAEYRRLKHGAPDFKEFLRSAPDLSLLDIHRSDSPVLTVTLEG</sequence>
<comment type="function">
    <text evidence="2">Antitoxin component of a type II toxin-antitoxin (TA) system.</text>
</comment>
<evidence type="ECO:0000256" key="2">
    <source>
        <dbReference type="RuleBase" id="RU362080"/>
    </source>
</evidence>
<accession>A0ABV9CJR6</accession>
<dbReference type="SUPFAM" id="SSF143120">
    <property type="entry name" value="YefM-like"/>
    <property type="match status" value="1"/>
</dbReference>
<dbReference type="Gene3D" id="3.40.1620.10">
    <property type="entry name" value="YefM-like domain"/>
    <property type="match status" value="1"/>
</dbReference>
<comment type="caution">
    <text evidence="3">The sequence shown here is derived from an EMBL/GenBank/DDBJ whole genome shotgun (WGS) entry which is preliminary data.</text>
</comment>
<dbReference type="Pfam" id="PF02604">
    <property type="entry name" value="PhdYeFM_antitox"/>
    <property type="match status" value="1"/>
</dbReference>
<dbReference type="PANTHER" id="PTHR33713">
    <property type="entry name" value="ANTITOXIN YAFN-RELATED"/>
    <property type="match status" value="1"/>
</dbReference>
<dbReference type="InterPro" id="IPR006442">
    <property type="entry name" value="Antitoxin_Phd/YefM"/>
</dbReference>
<dbReference type="Proteomes" id="UP001596004">
    <property type="component" value="Unassembled WGS sequence"/>
</dbReference>
<keyword evidence="4" id="KW-1185">Reference proteome</keyword>